<evidence type="ECO:0000313" key="16">
    <source>
        <dbReference type="Proteomes" id="UP000005824"/>
    </source>
</evidence>
<evidence type="ECO:0000256" key="6">
    <source>
        <dbReference type="ARBA" id="ARBA00022801"/>
    </source>
</evidence>
<keyword evidence="2" id="KW-1003">Cell membrane</keyword>
<dbReference type="GO" id="GO:0004222">
    <property type="term" value="F:metalloendopeptidase activity"/>
    <property type="evidence" value="ECO:0007669"/>
    <property type="project" value="InterPro"/>
</dbReference>
<keyword evidence="7 11" id="KW-0862">Zinc</keyword>
<feature type="transmembrane region" description="Helical" evidence="13">
    <location>
        <begin position="139"/>
        <end position="164"/>
    </location>
</feature>
<dbReference type="Gene3D" id="3.30.2010.10">
    <property type="entry name" value="Metalloproteases ('zincins'), catalytic domain"/>
    <property type="match status" value="1"/>
</dbReference>
<name>B4D0P1_9BACT</name>
<evidence type="ECO:0000259" key="14">
    <source>
        <dbReference type="Pfam" id="PF01435"/>
    </source>
</evidence>
<keyword evidence="10 13" id="KW-0472">Membrane</keyword>
<dbReference type="InterPro" id="IPR001915">
    <property type="entry name" value="Peptidase_M48"/>
</dbReference>
<organism evidence="15 16">
    <name type="scientific">Chthoniobacter flavus Ellin428</name>
    <dbReference type="NCBI Taxonomy" id="497964"/>
    <lineage>
        <taxon>Bacteria</taxon>
        <taxon>Pseudomonadati</taxon>
        <taxon>Verrucomicrobiota</taxon>
        <taxon>Spartobacteria</taxon>
        <taxon>Chthoniobacterales</taxon>
        <taxon>Chthoniobacteraceae</taxon>
        <taxon>Chthoniobacter</taxon>
    </lineage>
</organism>
<comment type="subcellular location">
    <subcellularLocation>
        <location evidence="1">Cell membrane</location>
        <topology evidence="1">Multi-pass membrane protein</topology>
    </subcellularLocation>
</comment>
<sequence>MLFATLLACHFALAAIVVYGMNQLALVPWRRTRDAHWTARARLLWPIRKTNGLLFFIFPAVLAAAQYSQFPEIPLAYLPAAVAGFAGVILGMWPTAKAVFPNLALGRWLRNLAAVFVIRLMAVGVLIAAIFLMPNHLGWTAVGVTALVIALNLGLVWGGALWILRRMGVLIPAPPRLQEIVREIATRMDLPMPRVGLLRLYGANAIAFPLLNTLAVTEMAMDVLPDDELGAVCAHEFGHLSEPRGTVAMLVLSTFTLLPAIFFKPATHAFGWAGYFGICALLIVVSRLVRAFRRRMEQRADSAAKTHEGPSPGVYARALERLYELNQVPAVTPATLSHPSLYDRLIAAGVTPEYPRPAAPARFTWQNAVALGLVVAFITPVMNRWERDGRQKAHRPRQWSTEGRPMPAD</sequence>
<dbReference type="AlphaFoldDB" id="B4D0P1"/>
<feature type="domain" description="Peptidase M48" evidence="14">
    <location>
        <begin position="175"/>
        <end position="346"/>
    </location>
</feature>
<evidence type="ECO:0000256" key="10">
    <source>
        <dbReference type="ARBA" id="ARBA00023136"/>
    </source>
</evidence>
<keyword evidence="4 13" id="KW-0812">Transmembrane</keyword>
<evidence type="ECO:0000256" key="8">
    <source>
        <dbReference type="ARBA" id="ARBA00022989"/>
    </source>
</evidence>
<evidence type="ECO:0000256" key="12">
    <source>
        <dbReference type="SAM" id="MobiDB-lite"/>
    </source>
</evidence>
<proteinExistence type="inferred from homology"/>
<evidence type="ECO:0000256" key="7">
    <source>
        <dbReference type="ARBA" id="ARBA00022833"/>
    </source>
</evidence>
<dbReference type="Pfam" id="PF01435">
    <property type="entry name" value="Peptidase_M48"/>
    <property type="match status" value="1"/>
</dbReference>
<evidence type="ECO:0000313" key="15">
    <source>
        <dbReference type="EMBL" id="EDY19903.1"/>
    </source>
</evidence>
<evidence type="ECO:0000256" key="5">
    <source>
        <dbReference type="ARBA" id="ARBA00022723"/>
    </source>
</evidence>
<dbReference type="GO" id="GO:0046872">
    <property type="term" value="F:metal ion binding"/>
    <property type="evidence" value="ECO:0007669"/>
    <property type="project" value="UniProtKB-KW"/>
</dbReference>
<evidence type="ECO:0000256" key="9">
    <source>
        <dbReference type="ARBA" id="ARBA00023049"/>
    </source>
</evidence>
<evidence type="ECO:0000256" key="13">
    <source>
        <dbReference type="SAM" id="Phobius"/>
    </source>
</evidence>
<keyword evidence="6 11" id="KW-0378">Hydrolase</keyword>
<keyword evidence="3 11" id="KW-0645">Protease</keyword>
<evidence type="ECO:0000256" key="11">
    <source>
        <dbReference type="RuleBase" id="RU003983"/>
    </source>
</evidence>
<feature type="transmembrane region" description="Helical" evidence="13">
    <location>
        <begin position="76"/>
        <end position="100"/>
    </location>
</feature>
<dbReference type="PANTHER" id="PTHR43221:SF1">
    <property type="entry name" value="PROTEASE HTPX"/>
    <property type="match status" value="1"/>
</dbReference>
<feature type="region of interest" description="Disordered" evidence="12">
    <location>
        <begin position="388"/>
        <end position="409"/>
    </location>
</feature>
<keyword evidence="9 11" id="KW-0482">Metalloprotease</keyword>
<evidence type="ECO:0000256" key="1">
    <source>
        <dbReference type="ARBA" id="ARBA00004651"/>
    </source>
</evidence>
<dbReference type="GO" id="GO:0006508">
    <property type="term" value="P:proteolysis"/>
    <property type="evidence" value="ECO:0007669"/>
    <property type="project" value="UniProtKB-KW"/>
</dbReference>
<gene>
    <name evidence="15" type="ORF">CfE428DRAFT_2492</name>
</gene>
<dbReference type="eggNOG" id="COG0501">
    <property type="taxonomic scope" value="Bacteria"/>
</dbReference>
<feature type="transmembrane region" description="Helical" evidence="13">
    <location>
        <begin position="112"/>
        <end position="133"/>
    </location>
</feature>
<dbReference type="STRING" id="497964.CfE428DRAFT_2492"/>
<evidence type="ECO:0000256" key="3">
    <source>
        <dbReference type="ARBA" id="ARBA00022670"/>
    </source>
</evidence>
<protein>
    <submittedName>
        <fullName evidence="15">Peptidase M48 Ste24p</fullName>
    </submittedName>
</protein>
<dbReference type="InterPro" id="IPR050083">
    <property type="entry name" value="HtpX_protease"/>
</dbReference>
<dbReference type="CDD" id="cd07329">
    <property type="entry name" value="M56_like"/>
    <property type="match status" value="1"/>
</dbReference>
<evidence type="ECO:0000256" key="2">
    <source>
        <dbReference type="ARBA" id="ARBA00022475"/>
    </source>
</evidence>
<dbReference type="Proteomes" id="UP000005824">
    <property type="component" value="Unassembled WGS sequence"/>
</dbReference>
<feature type="transmembrane region" description="Helical" evidence="13">
    <location>
        <begin position="50"/>
        <end position="70"/>
    </location>
</feature>
<accession>B4D0P1</accession>
<comment type="caution">
    <text evidence="15">The sequence shown here is derived from an EMBL/GenBank/DDBJ whole genome shotgun (WGS) entry which is preliminary data.</text>
</comment>
<comment type="similarity">
    <text evidence="11">Belongs to the peptidase M48 family.</text>
</comment>
<dbReference type="PANTHER" id="PTHR43221">
    <property type="entry name" value="PROTEASE HTPX"/>
    <property type="match status" value="1"/>
</dbReference>
<keyword evidence="5" id="KW-0479">Metal-binding</keyword>
<dbReference type="GO" id="GO:0005886">
    <property type="term" value="C:plasma membrane"/>
    <property type="evidence" value="ECO:0007669"/>
    <property type="project" value="UniProtKB-SubCell"/>
</dbReference>
<keyword evidence="8 13" id="KW-1133">Transmembrane helix</keyword>
<feature type="transmembrane region" description="Helical" evidence="13">
    <location>
        <begin position="269"/>
        <end position="289"/>
    </location>
</feature>
<comment type="cofactor">
    <cofactor evidence="11">
        <name>Zn(2+)</name>
        <dbReference type="ChEBI" id="CHEBI:29105"/>
    </cofactor>
    <text evidence="11">Binds 1 zinc ion per subunit.</text>
</comment>
<keyword evidence="16" id="KW-1185">Reference proteome</keyword>
<dbReference type="InParanoid" id="B4D0P1"/>
<reference evidence="15 16" key="1">
    <citation type="journal article" date="2011" name="J. Bacteriol.">
        <title>Genome sequence of Chthoniobacter flavus Ellin428, an aerobic heterotrophic soil bacterium.</title>
        <authorList>
            <person name="Kant R."/>
            <person name="van Passel M.W."/>
            <person name="Palva A."/>
            <person name="Lucas S."/>
            <person name="Lapidus A."/>
            <person name="Glavina Del Rio T."/>
            <person name="Dalin E."/>
            <person name="Tice H."/>
            <person name="Bruce D."/>
            <person name="Goodwin L."/>
            <person name="Pitluck S."/>
            <person name="Larimer F.W."/>
            <person name="Land M.L."/>
            <person name="Hauser L."/>
            <person name="Sangwan P."/>
            <person name="de Vos W.M."/>
            <person name="Janssen P.H."/>
            <person name="Smidt H."/>
        </authorList>
    </citation>
    <scope>NUCLEOTIDE SEQUENCE [LARGE SCALE GENOMIC DNA]</scope>
    <source>
        <strain evidence="15 16">Ellin428</strain>
    </source>
</reference>
<dbReference type="EMBL" id="ABVL01000006">
    <property type="protein sequence ID" value="EDY19903.1"/>
    <property type="molecule type" value="Genomic_DNA"/>
</dbReference>
<evidence type="ECO:0000256" key="4">
    <source>
        <dbReference type="ARBA" id="ARBA00022692"/>
    </source>
</evidence>
<dbReference type="RefSeq" id="WP_006979817.1">
    <property type="nucleotide sequence ID" value="NZ_ABVL01000006.1"/>
</dbReference>
<feature type="transmembrane region" description="Helical" evidence="13">
    <location>
        <begin position="6"/>
        <end position="29"/>
    </location>
</feature>